<dbReference type="SUPFAM" id="SSF56219">
    <property type="entry name" value="DNase I-like"/>
    <property type="match status" value="1"/>
</dbReference>
<dbReference type="Pfam" id="PF03372">
    <property type="entry name" value="Exo_endo_phos"/>
    <property type="match status" value="1"/>
</dbReference>
<feature type="chain" id="PRO_5004383256" evidence="3">
    <location>
        <begin position="31"/>
        <end position="583"/>
    </location>
</feature>
<dbReference type="KEGG" id="oai:OLEAN_C15750"/>
<name>R4YLQ1_OLEAN</name>
<protein>
    <submittedName>
        <fullName evidence="5">Similar to phospholipase C</fullName>
    </submittedName>
</protein>
<dbReference type="Gene3D" id="3.60.10.10">
    <property type="entry name" value="Endonuclease/exonuclease/phosphatase"/>
    <property type="match status" value="1"/>
</dbReference>
<dbReference type="HOGENOM" id="CLU_033415_1_0_6"/>
<dbReference type="STRING" id="698738.OLEAN_C15750"/>
<feature type="domain" description="Ricin B lectin" evidence="4">
    <location>
        <begin position="451"/>
        <end position="582"/>
    </location>
</feature>
<dbReference type="InterPro" id="IPR035992">
    <property type="entry name" value="Ricin_B-like_lectins"/>
</dbReference>
<dbReference type="GO" id="GO:0004767">
    <property type="term" value="F:sphingomyelin phosphodiesterase activity"/>
    <property type="evidence" value="ECO:0007669"/>
    <property type="project" value="InterPro"/>
</dbReference>
<dbReference type="Pfam" id="PF00652">
    <property type="entry name" value="Ricin_B_lectin"/>
    <property type="match status" value="1"/>
</dbReference>
<reference evidence="5 6" key="1">
    <citation type="journal article" date="2013" name="Nat. Commun.">
        <title>Genome sequence and functional genomic analysis of the oil-degrading bacterium Oleispira antarctica.</title>
        <authorList>
            <person name="Kube M."/>
            <person name="Chernikova T.N."/>
            <person name="Al-Ramahi Y."/>
            <person name="Beloqui A."/>
            <person name="Lopez-Cortez N."/>
            <person name="Guazzaroni M.E."/>
            <person name="Heipieper H.J."/>
            <person name="Klages S."/>
            <person name="Kotsyurbenko O.R."/>
            <person name="Langer I."/>
            <person name="Nechitaylo T.Y."/>
            <person name="Lunsdorf H."/>
            <person name="Fernandez M."/>
            <person name="Juarez S."/>
            <person name="Ciordia S."/>
            <person name="Singer A."/>
            <person name="Kagan O."/>
            <person name="Egorova O."/>
            <person name="Petit P.A."/>
            <person name="Stogios P."/>
            <person name="Kim Y."/>
            <person name="Tchigvintsev A."/>
            <person name="Flick R."/>
            <person name="Denaro R."/>
            <person name="Genovese M."/>
            <person name="Albar J.P."/>
            <person name="Reva O.N."/>
            <person name="Martinez-Gomariz M."/>
            <person name="Tran H."/>
            <person name="Ferrer M."/>
            <person name="Savchenko A."/>
            <person name="Yakunin A.F."/>
            <person name="Yakimov M.M."/>
            <person name="Golyshina O.V."/>
            <person name="Reinhardt R."/>
            <person name="Golyshin P.N."/>
        </authorList>
    </citation>
    <scope>NUCLEOTIDE SEQUENCE [LARGE SCALE GENOMIC DNA]</scope>
</reference>
<dbReference type="InterPro" id="IPR036691">
    <property type="entry name" value="Endo/exonu/phosph_ase_sf"/>
</dbReference>
<dbReference type="Gene3D" id="2.80.10.50">
    <property type="match status" value="1"/>
</dbReference>
<dbReference type="PATRIC" id="fig|698738.3.peg.1630"/>
<keyword evidence="6" id="KW-1185">Reference proteome</keyword>
<evidence type="ECO:0000256" key="2">
    <source>
        <dbReference type="ARBA" id="ARBA00022801"/>
    </source>
</evidence>
<feature type="signal peptide" evidence="3">
    <location>
        <begin position="1"/>
        <end position="30"/>
    </location>
</feature>
<dbReference type="InterPro" id="IPR017766">
    <property type="entry name" value="Sphingomyelinase/PLipase_C"/>
</dbReference>
<dbReference type="GO" id="GO:0005576">
    <property type="term" value="C:extracellular region"/>
    <property type="evidence" value="ECO:0007669"/>
    <property type="project" value="InterPro"/>
</dbReference>
<evidence type="ECO:0000256" key="1">
    <source>
        <dbReference type="ARBA" id="ARBA00022729"/>
    </source>
</evidence>
<dbReference type="PROSITE" id="PS50231">
    <property type="entry name" value="RICIN_B_LECTIN"/>
    <property type="match status" value="1"/>
</dbReference>
<dbReference type="InterPro" id="IPR038772">
    <property type="entry name" value="Sph/SMPD2-like"/>
</dbReference>
<evidence type="ECO:0000256" key="3">
    <source>
        <dbReference type="SAM" id="SignalP"/>
    </source>
</evidence>
<dbReference type="SMART" id="SM00458">
    <property type="entry name" value="RICIN"/>
    <property type="match status" value="1"/>
</dbReference>
<accession>R4YLQ1</accession>
<dbReference type="Proteomes" id="UP000032749">
    <property type="component" value="Chromosome"/>
</dbReference>
<organism evidence="5 6">
    <name type="scientific">Oleispira antarctica RB-8</name>
    <dbReference type="NCBI Taxonomy" id="698738"/>
    <lineage>
        <taxon>Bacteria</taxon>
        <taxon>Pseudomonadati</taxon>
        <taxon>Pseudomonadota</taxon>
        <taxon>Gammaproteobacteria</taxon>
        <taxon>Oceanospirillales</taxon>
        <taxon>Oceanospirillaceae</taxon>
        <taxon>Oleispira</taxon>
    </lineage>
</organism>
<dbReference type="SUPFAM" id="SSF50370">
    <property type="entry name" value="Ricin B-like lectins"/>
    <property type="match status" value="1"/>
</dbReference>
<dbReference type="InterPro" id="IPR000772">
    <property type="entry name" value="Ricin_B_lectin"/>
</dbReference>
<evidence type="ECO:0000313" key="6">
    <source>
        <dbReference type="Proteomes" id="UP000032749"/>
    </source>
</evidence>
<evidence type="ECO:0000259" key="4">
    <source>
        <dbReference type="SMART" id="SM00458"/>
    </source>
</evidence>
<proteinExistence type="predicted"/>
<dbReference type="PANTHER" id="PTHR16320:SF23">
    <property type="entry name" value="SPHINGOMYELINASE C 1"/>
    <property type="match status" value="1"/>
</dbReference>
<evidence type="ECO:0000313" key="5">
    <source>
        <dbReference type="EMBL" id="CCK75751.1"/>
    </source>
</evidence>
<sequence length="583" mass="65318">MRKKFSTLAFFTAPVLLTAVAVLSSASTWAESYIYLTNNTNQTLDLTINQRGSALVKGEHWQQHATSVPPLGTVRYLETNRDTGIKWGKDYYFDTTVTAEDGSTTMLQQKLTGTWNFSDIWHGTQQSPWYDDRNIHSVKQSFAGVDSTIAFKAENARANGDDYYYVIHPKEDDVIRGANNNFNVLAYNVWALLPGLVSKSVSERLNLLKDKLNGYDAIVFSELFDNSRRNTFLNALKTEYPYQTQVVDRSGSLEDGGVLIVSRYPIDSESQIAFDDCDAEDCMSAKGVIYAKINKGGNPYHVFGSHTQAWTADKNQATRLSQFQQMRNFINSRSISSSEPVIIAGDLNVDKINFPQEYNTMLNVLNAEEVPRNGGYAYTYNGYVNNWTDGAPENLDYVLYSTAHLQPTSSESKVLTPRSIHADVFTKYDLSDHFAMVGNLTFDTPAGEADTTLVYKELRDGRSNKCLDFDGASPSNGKQALLWDCANVAWQKWALDQDSGLLRNQANPEYCLDNMGQAYSGGGLHLWQCDENNINQQWDFENAQLVPRSNNLIAVDAYGTDNGSQVAFWSKHNGGNQQWSWGN</sequence>
<keyword evidence="2" id="KW-0378">Hydrolase</keyword>
<dbReference type="AlphaFoldDB" id="R4YLQ1"/>
<dbReference type="CDD" id="cd09078">
    <property type="entry name" value="nSMase"/>
    <property type="match status" value="1"/>
</dbReference>
<dbReference type="InterPro" id="IPR005135">
    <property type="entry name" value="Endo/exonuclease/phosphatase"/>
</dbReference>
<dbReference type="EMBL" id="FO203512">
    <property type="protein sequence ID" value="CCK75751.1"/>
    <property type="molecule type" value="Genomic_DNA"/>
</dbReference>
<dbReference type="PANTHER" id="PTHR16320">
    <property type="entry name" value="SPHINGOMYELINASE FAMILY MEMBER"/>
    <property type="match status" value="1"/>
</dbReference>
<keyword evidence="1 3" id="KW-0732">Signal</keyword>
<gene>
    <name evidence="5" type="ORF">OLEAN_C15750</name>
</gene>